<dbReference type="GO" id="GO:0004519">
    <property type="term" value="F:endonuclease activity"/>
    <property type="evidence" value="ECO:0007669"/>
    <property type="project" value="InterPro"/>
</dbReference>
<comment type="caution">
    <text evidence="2">The sequence shown here is derived from an EMBL/GenBank/DDBJ whole genome shotgun (WGS) entry which is preliminary data.</text>
</comment>
<dbReference type="AlphaFoldDB" id="A0A0F9KYP8"/>
<gene>
    <name evidence="2" type="ORF">LCGC14_1345390</name>
</gene>
<sequence>MLDNITPEEKSYIIGFLQGDGHHRSESGNRGRIQIELSFRDKDILDKLSDVFNQLAIHVGRGERTRDTNFKKNFSASSLFLCDLELREELREYVPIGKKSRNIKPPIDMLGFNRYAYIRGLSDADGSLGMTGDNKPFWSLCTSSEYIKEFIISDIKKTLNFDKRLSRNKRDGVYNIVLYSEDAVIYTKMLYGNTSLRLDRKYNKFCEIQKWVRTTTKRPGRKKSWLIYEDKVVLSDNLSLKEKCVLLERSPSSVKTRFWRLRQK</sequence>
<dbReference type="SUPFAM" id="SSF55608">
    <property type="entry name" value="Homing endonucleases"/>
    <property type="match status" value="2"/>
</dbReference>
<dbReference type="InterPro" id="IPR004042">
    <property type="entry name" value="Intein_endonuc_central"/>
</dbReference>
<dbReference type="Gene3D" id="3.10.28.10">
    <property type="entry name" value="Homing endonucleases"/>
    <property type="match status" value="1"/>
</dbReference>
<name>A0A0F9KYP8_9ZZZZ</name>
<feature type="domain" description="DOD-type homing endonuclease" evidence="1">
    <location>
        <begin position="13"/>
        <end position="159"/>
    </location>
</feature>
<dbReference type="EMBL" id="LAZR01008271">
    <property type="protein sequence ID" value="KKM79896.1"/>
    <property type="molecule type" value="Genomic_DNA"/>
</dbReference>
<dbReference type="PROSITE" id="PS50819">
    <property type="entry name" value="INTEIN_ENDONUCLEASE"/>
    <property type="match status" value="1"/>
</dbReference>
<accession>A0A0F9KYP8</accession>
<organism evidence="2">
    <name type="scientific">marine sediment metagenome</name>
    <dbReference type="NCBI Taxonomy" id="412755"/>
    <lineage>
        <taxon>unclassified sequences</taxon>
        <taxon>metagenomes</taxon>
        <taxon>ecological metagenomes</taxon>
    </lineage>
</organism>
<proteinExistence type="predicted"/>
<evidence type="ECO:0000313" key="2">
    <source>
        <dbReference type="EMBL" id="KKM79896.1"/>
    </source>
</evidence>
<dbReference type="InterPro" id="IPR027434">
    <property type="entry name" value="Homing_endonucl"/>
</dbReference>
<protein>
    <recommendedName>
        <fullName evidence="1">DOD-type homing endonuclease domain-containing protein</fullName>
    </recommendedName>
</protein>
<evidence type="ECO:0000259" key="1">
    <source>
        <dbReference type="PROSITE" id="PS50819"/>
    </source>
</evidence>
<reference evidence="2" key="1">
    <citation type="journal article" date="2015" name="Nature">
        <title>Complex archaea that bridge the gap between prokaryotes and eukaryotes.</title>
        <authorList>
            <person name="Spang A."/>
            <person name="Saw J.H."/>
            <person name="Jorgensen S.L."/>
            <person name="Zaremba-Niedzwiedzka K."/>
            <person name="Martijn J."/>
            <person name="Lind A.E."/>
            <person name="van Eijk R."/>
            <person name="Schleper C."/>
            <person name="Guy L."/>
            <person name="Ettema T.J."/>
        </authorList>
    </citation>
    <scope>NUCLEOTIDE SEQUENCE</scope>
</reference>